<dbReference type="Pfam" id="PF00440">
    <property type="entry name" value="TetR_N"/>
    <property type="match status" value="1"/>
</dbReference>
<dbReference type="PROSITE" id="PS50977">
    <property type="entry name" value="HTH_TETR_2"/>
    <property type="match status" value="1"/>
</dbReference>
<evidence type="ECO:0000313" key="7">
    <source>
        <dbReference type="Proteomes" id="UP000063699"/>
    </source>
</evidence>
<dbReference type="Pfam" id="PF13305">
    <property type="entry name" value="TetR_C_33"/>
    <property type="match status" value="1"/>
</dbReference>
<feature type="DNA-binding region" description="H-T-H motif" evidence="4">
    <location>
        <begin position="35"/>
        <end position="54"/>
    </location>
</feature>
<dbReference type="PRINTS" id="PR00455">
    <property type="entry name" value="HTHTETR"/>
</dbReference>
<dbReference type="Proteomes" id="UP000063699">
    <property type="component" value="Chromosome"/>
</dbReference>
<evidence type="ECO:0000259" key="5">
    <source>
        <dbReference type="PROSITE" id="PS50977"/>
    </source>
</evidence>
<dbReference type="KEGG" id="kphy:AOZ06_52800"/>
<dbReference type="InterPro" id="IPR001647">
    <property type="entry name" value="HTH_TetR"/>
</dbReference>
<sequence>MSEPTRRERARAATDREIRQQARTLLINEGPEAVTLRAIARQLGITAPALYRYYSSREDLVHHVRMDICADLADDLTADLAGIPESDTVQQVLTICRGFRRWALAHPREFSMVFATPRGGPDDLSADPFGRIFLSVAGQVLIAKQISPPPDDTVPPAMRPDLEAFRADLLSTIAQTGVDVPGDILSIGTTYMILQFWVRLYGQVALEVFGHFPMLISNTENFFEVMLADLVADAGLNVD</sequence>
<protein>
    <submittedName>
        <fullName evidence="6">TetR family transcriptional regulator</fullName>
    </submittedName>
</protein>
<evidence type="ECO:0000256" key="1">
    <source>
        <dbReference type="ARBA" id="ARBA00023015"/>
    </source>
</evidence>
<dbReference type="RefSeq" id="WP_054296278.1">
    <property type="nucleotide sequence ID" value="NZ_CP012752.1"/>
</dbReference>
<keyword evidence="1" id="KW-0805">Transcription regulation</keyword>
<organism evidence="6 7">
    <name type="scientific">Kibdelosporangium phytohabitans</name>
    <dbReference type="NCBI Taxonomy" id="860235"/>
    <lineage>
        <taxon>Bacteria</taxon>
        <taxon>Bacillati</taxon>
        <taxon>Actinomycetota</taxon>
        <taxon>Actinomycetes</taxon>
        <taxon>Pseudonocardiales</taxon>
        <taxon>Pseudonocardiaceae</taxon>
        <taxon>Kibdelosporangium</taxon>
    </lineage>
</organism>
<proteinExistence type="predicted"/>
<dbReference type="SUPFAM" id="SSF46689">
    <property type="entry name" value="Homeodomain-like"/>
    <property type="match status" value="1"/>
</dbReference>
<reference evidence="6 7" key="1">
    <citation type="submission" date="2015-07" db="EMBL/GenBank/DDBJ databases">
        <title>Genome sequencing of Kibdelosporangium phytohabitans.</title>
        <authorList>
            <person name="Qin S."/>
            <person name="Xing K."/>
        </authorList>
    </citation>
    <scope>NUCLEOTIDE SEQUENCE [LARGE SCALE GENOMIC DNA]</scope>
    <source>
        <strain evidence="6 7">KLBMP1111</strain>
    </source>
</reference>
<dbReference type="GO" id="GO:0003700">
    <property type="term" value="F:DNA-binding transcription factor activity"/>
    <property type="evidence" value="ECO:0007669"/>
    <property type="project" value="TreeGrafter"/>
</dbReference>
<keyword evidence="3" id="KW-0804">Transcription</keyword>
<dbReference type="SUPFAM" id="SSF48498">
    <property type="entry name" value="Tetracyclin repressor-like, C-terminal domain"/>
    <property type="match status" value="1"/>
</dbReference>
<evidence type="ECO:0000256" key="4">
    <source>
        <dbReference type="PROSITE-ProRule" id="PRU00335"/>
    </source>
</evidence>
<accession>A0A0N9IFZ8</accession>
<dbReference type="GO" id="GO:0000976">
    <property type="term" value="F:transcription cis-regulatory region binding"/>
    <property type="evidence" value="ECO:0007669"/>
    <property type="project" value="TreeGrafter"/>
</dbReference>
<evidence type="ECO:0000313" key="6">
    <source>
        <dbReference type="EMBL" id="ALG14408.1"/>
    </source>
</evidence>
<feature type="domain" description="HTH tetR-type" evidence="5">
    <location>
        <begin position="12"/>
        <end position="72"/>
    </location>
</feature>
<keyword evidence="2 4" id="KW-0238">DNA-binding</keyword>
<dbReference type="PANTHER" id="PTHR30055:SF243">
    <property type="entry name" value="HTH-TYPE TRANSCRIPTIONAL REGULATOR RV1816"/>
    <property type="match status" value="1"/>
</dbReference>
<evidence type="ECO:0000256" key="3">
    <source>
        <dbReference type="ARBA" id="ARBA00023163"/>
    </source>
</evidence>
<dbReference type="AlphaFoldDB" id="A0A0N9IFZ8"/>
<dbReference type="InterPro" id="IPR009057">
    <property type="entry name" value="Homeodomain-like_sf"/>
</dbReference>
<name>A0A0N9IFZ8_9PSEU</name>
<dbReference type="InterPro" id="IPR025996">
    <property type="entry name" value="MT1864/Rv1816-like_C"/>
</dbReference>
<keyword evidence="7" id="KW-1185">Reference proteome</keyword>
<dbReference type="Gene3D" id="1.10.357.10">
    <property type="entry name" value="Tetracycline Repressor, domain 2"/>
    <property type="match status" value="1"/>
</dbReference>
<dbReference type="InterPro" id="IPR050109">
    <property type="entry name" value="HTH-type_TetR-like_transc_reg"/>
</dbReference>
<evidence type="ECO:0000256" key="2">
    <source>
        <dbReference type="ARBA" id="ARBA00023125"/>
    </source>
</evidence>
<dbReference type="EMBL" id="CP012752">
    <property type="protein sequence ID" value="ALG14408.1"/>
    <property type="molecule type" value="Genomic_DNA"/>
</dbReference>
<dbReference type="InterPro" id="IPR036271">
    <property type="entry name" value="Tet_transcr_reg_TetR-rel_C_sf"/>
</dbReference>
<dbReference type="PANTHER" id="PTHR30055">
    <property type="entry name" value="HTH-TYPE TRANSCRIPTIONAL REGULATOR RUTR"/>
    <property type="match status" value="1"/>
</dbReference>
<dbReference type="STRING" id="860235.AOZ06_52800"/>
<gene>
    <name evidence="6" type="ORF">AOZ06_52800</name>
</gene>
<dbReference type="OrthoDB" id="3210322at2"/>